<dbReference type="InParanoid" id="A0A6I8TE72"/>
<evidence type="ECO:0000256" key="6">
    <source>
        <dbReference type="ARBA" id="ARBA00022840"/>
    </source>
</evidence>
<dbReference type="CDD" id="cd18791">
    <property type="entry name" value="SF2_C_RHA"/>
    <property type="match status" value="1"/>
</dbReference>
<dbReference type="SUPFAM" id="SSF52540">
    <property type="entry name" value="P-loop containing nucleoside triphosphate hydrolases"/>
    <property type="match status" value="1"/>
</dbReference>
<dbReference type="Gene3D" id="3.40.50.300">
    <property type="entry name" value="P-loop containing nucleotide triphosphate hydrolases"/>
    <property type="match status" value="3"/>
</dbReference>
<reference evidence="9 10" key="1">
    <citation type="submission" date="2017-06" db="EMBL/GenBank/DDBJ databases">
        <title>Aedes aegypti genome working group (AGWG) sequencing and assembly.</title>
        <authorList>
            <consortium name="Aedes aegypti Genome Working Group (AGWG)"/>
            <person name="Matthews B.J."/>
        </authorList>
    </citation>
    <scope>NUCLEOTIDE SEQUENCE [LARGE SCALE GENOMIC DNA]</scope>
    <source>
        <strain evidence="9 10">LVP_AGWG</strain>
    </source>
</reference>
<sequence length="1217" mass="137515">MGKRRFNEKGRQQLETVIDDTATKQIKLDFTAQEDGYGGPDEANMLVLPSQKRPTKIKQDKTAVTKILSKKQRKRLEKIVDQKRKKENRSTLISALAEVQVSSEELKSYTKISTVQTKGLKQLFKEQKHGVVVDQPAGEIDSPQDGHRKLKSLVGMRKQRLALLRAQQGSQDDDEGQQGEGKKDLNTIGLEKESSSSEEESDSDHSGEESVVEDDKLCEEDMGLETKESAEEVIDDSVSPPIEMPPKSENLIKSDKVEETKNKVVDRKPVTYVHVERDPKIQAARLKLPILAEEQIIMETISENSIVILAGETGSGKTTQVPQFLYEAGYANPDRGLIAITEPRRVAAISMSKRVATEMNLSTEVVSYLIRFEGNVTDRTQIKFVTDGVLLKEIENDFLLSQYSVIILDEAHERSVYTDILVGLLSRIVILRAKKNKPLKLIIMSATMRVKDFTENRTLFSRVPPVINVESRQFPVTVHFSKTTASDYVREAYLKTVKIHTKLPEGGMLIFLTGQKEVNHVVKKLRKAFPYKGNSLPVEKPSGESSVVAGEDSDDDDKQLELMVNTKKAAKMEKKKKKVKQQQAETVRVELPKINLDNYQLPWDDAEADQREDDEDADLNGNSDDELTDLESDFDEDLNTSELNKNQPLWVLPLYSILSSEKQQRVFEEPPEGTRLCVVATNVAETSLTIPGIKYVVDCGRQKTKLYDKVTGVTAFVVTYISKASANQRAGRAGRVSAGHCYRLYSSAVFNDEFLEFSQPEIQKKPVDDLMLQMKCMGIDKVVNFPFPSPPDRTQLEVAEKRLIMMDALQESIVNNKNKSQTLSRITKLGKTIAAFPVAPRFGKMLALSHQHDLLPYAICMVAALSVQEIFQEVSLSEDSTDHQKWRTKRKAWAGTGHSLMLGDPMILLRAVGAAEYANSKGRLAEFCEENGIRLKAVKEIRKLRVQLTNEVNANLKDLNLTVNPAMPPPTDIQAKLLRQLMLIGMADQIARKVPESEIKLKADRIKYKHAYNLPNMEDPVFMHSSSVLRKRDPEWVCFQEAYETVEGGNAKMFIRGITAIEPEWLVQLIPKYCNIVRVLDEPEPAYRLDEDTIVCWVQATIGKAGWQLPPAEVDMPKDTSRCQYFTKFLLAGVVYPKLKQFRKSLLSSPESVLKSFSSSIPRITTFVRTLQQNEVYDRSRLEELWKTDKNFLLSEYQQFLPISCHADVEKLWPPVD</sequence>
<keyword evidence="5" id="KW-0347">Helicase</keyword>
<comment type="similarity">
    <text evidence="1">Belongs to the DEAD box helicase family. DEAH subfamily.</text>
</comment>
<dbReference type="InterPro" id="IPR027417">
    <property type="entry name" value="P-loop_NTPase"/>
</dbReference>
<name>A0A6I8TE72_AEDAE</name>
<feature type="region of interest" description="Disordered" evidence="8">
    <location>
        <begin position="608"/>
        <end position="630"/>
    </location>
</feature>
<dbReference type="PROSITE" id="PS00690">
    <property type="entry name" value="DEAH_ATP_HELICASE"/>
    <property type="match status" value="1"/>
</dbReference>
<dbReference type="GO" id="GO:0000462">
    <property type="term" value="P:maturation of SSU-rRNA from tricistronic rRNA transcript (SSU-rRNA, 5.8S rRNA, LSU-rRNA)"/>
    <property type="evidence" value="ECO:0007669"/>
    <property type="project" value="TreeGrafter"/>
</dbReference>
<dbReference type="SMART" id="SM00487">
    <property type="entry name" value="DEXDc"/>
    <property type="match status" value="1"/>
</dbReference>
<evidence type="ECO:0000256" key="5">
    <source>
        <dbReference type="ARBA" id="ARBA00022806"/>
    </source>
</evidence>
<dbReference type="Proteomes" id="UP000008820">
    <property type="component" value="Chromosome 3"/>
</dbReference>
<dbReference type="InterPro" id="IPR001650">
    <property type="entry name" value="Helicase_C-like"/>
</dbReference>
<evidence type="ECO:0000256" key="2">
    <source>
        <dbReference type="ARBA" id="ARBA00012552"/>
    </source>
</evidence>
<keyword evidence="4" id="KW-0378">Hydrolase</keyword>
<dbReference type="OrthoDB" id="10025033at2759"/>
<keyword evidence="3" id="KW-0547">Nucleotide-binding</keyword>
<dbReference type="InterPro" id="IPR011545">
    <property type="entry name" value="DEAD/DEAH_box_helicase_dom"/>
</dbReference>
<dbReference type="EnsemblMetazoa" id="AAEL007150-RB">
    <property type="protein sequence ID" value="AAEL007150-PB"/>
    <property type="gene ID" value="AAEL007150"/>
</dbReference>
<dbReference type="InterPro" id="IPR011709">
    <property type="entry name" value="DEAD-box_helicase_OB_fold"/>
</dbReference>
<dbReference type="PROSITE" id="PS51192">
    <property type="entry name" value="HELICASE_ATP_BIND_1"/>
    <property type="match status" value="1"/>
</dbReference>
<dbReference type="SMART" id="SM00847">
    <property type="entry name" value="HA2"/>
    <property type="match status" value="1"/>
</dbReference>
<proteinExistence type="inferred from homology"/>
<evidence type="ECO:0000313" key="9">
    <source>
        <dbReference type="EnsemblMetazoa" id="AAEL007150-PB"/>
    </source>
</evidence>
<evidence type="ECO:0000256" key="7">
    <source>
        <dbReference type="ARBA" id="ARBA00047984"/>
    </source>
</evidence>
<organism evidence="9 10">
    <name type="scientific">Aedes aegypti</name>
    <name type="common">Yellowfever mosquito</name>
    <name type="synonym">Culex aegypti</name>
    <dbReference type="NCBI Taxonomy" id="7159"/>
    <lineage>
        <taxon>Eukaryota</taxon>
        <taxon>Metazoa</taxon>
        <taxon>Ecdysozoa</taxon>
        <taxon>Arthropoda</taxon>
        <taxon>Hexapoda</taxon>
        <taxon>Insecta</taxon>
        <taxon>Pterygota</taxon>
        <taxon>Neoptera</taxon>
        <taxon>Endopterygota</taxon>
        <taxon>Diptera</taxon>
        <taxon>Nematocera</taxon>
        <taxon>Culicoidea</taxon>
        <taxon>Culicidae</taxon>
        <taxon>Culicinae</taxon>
        <taxon>Aedini</taxon>
        <taxon>Aedes</taxon>
        <taxon>Stegomyia</taxon>
    </lineage>
</organism>
<evidence type="ECO:0000256" key="4">
    <source>
        <dbReference type="ARBA" id="ARBA00022801"/>
    </source>
</evidence>
<reference evidence="9" key="2">
    <citation type="submission" date="2020-05" db="UniProtKB">
        <authorList>
            <consortium name="EnsemblMetazoa"/>
        </authorList>
    </citation>
    <scope>IDENTIFICATION</scope>
    <source>
        <strain evidence="9">LVP_AGWG</strain>
    </source>
</reference>
<dbReference type="GO" id="GO:0003724">
    <property type="term" value="F:RNA helicase activity"/>
    <property type="evidence" value="ECO:0007669"/>
    <property type="project" value="UniProtKB-EC"/>
</dbReference>
<dbReference type="PANTHER" id="PTHR18934:SF99">
    <property type="entry name" value="ATP-DEPENDENT RNA HELICASE DHX37-RELATED"/>
    <property type="match status" value="1"/>
</dbReference>
<dbReference type="InterPro" id="IPR056371">
    <property type="entry name" value="DHX37-like_C"/>
</dbReference>
<gene>
    <name evidence="9" type="primary">5568853</name>
</gene>
<dbReference type="GO" id="GO:0005524">
    <property type="term" value="F:ATP binding"/>
    <property type="evidence" value="ECO:0007669"/>
    <property type="project" value="UniProtKB-KW"/>
</dbReference>
<feature type="compositionally biased region" description="Basic and acidic residues" evidence="8">
    <location>
        <begin position="180"/>
        <end position="195"/>
    </location>
</feature>
<dbReference type="PANTHER" id="PTHR18934">
    <property type="entry name" value="ATP-DEPENDENT RNA HELICASE"/>
    <property type="match status" value="1"/>
</dbReference>
<dbReference type="FunCoup" id="A0A6I8TE72">
    <property type="interactions" value="2402"/>
</dbReference>
<dbReference type="InterPro" id="IPR014001">
    <property type="entry name" value="Helicase_ATP-bd"/>
</dbReference>
<dbReference type="Pfam" id="PF23362">
    <property type="entry name" value="DHX37_C"/>
    <property type="match status" value="1"/>
</dbReference>
<dbReference type="EC" id="3.6.4.13" evidence="2"/>
<dbReference type="CDD" id="cd17982">
    <property type="entry name" value="DEXHc_DHX37"/>
    <property type="match status" value="1"/>
</dbReference>
<dbReference type="AlphaFoldDB" id="A0A6I8TE72"/>
<dbReference type="Pfam" id="PF00270">
    <property type="entry name" value="DEAD"/>
    <property type="match status" value="1"/>
</dbReference>
<feature type="compositionally biased region" description="Acidic residues" evidence="8">
    <location>
        <begin position="210"/>
        <end position="223"/>
    </location>
</feature>
<protein>
    <recommendedName>
        <fullName evidence="2">RNA helicase</fullName>
        <ecNumber evidence="2">3.6.4.13</ecNumber>
    </recommendedName>
</protein>
<feature type="region of interest" description="Disordered" evidence="8">
    <location>
        <begin position="166"/>
        <end position="248"/>
    </location>
</feature>
<evidence type="ECO:0000256" key="3">
    <source>
        <dbReference type="ARBA" id="ARBA00022741"/>
    </source>
</evidence>
<dbReference type="PROSITE" id="PS51194">
    <property type="entry name" value="HELICASE_CTER"/>
    <property type="match status" value="1"/>
</dbReference>
<comment type="catalytic activity">
    <reaction evidence="7">
        <text>ATP + H2O = ADP + phosphate + H(+)</text>
        <dbReference type="Rhea" id="RHEA:13065"/>
        <dbReference type="ChEBI" id="CHEBI:15377"/>
        <dbReference type="ChEBI" id="CHEBI:15378"/>
        <dbReference type="ChEBI" id="CHEBI:30616"/>
        <dbReference type="ChEBI" id="CHEBI:43474"/>
        <dbReference type="ChEBI" id="CHEBI:456216"/>
        <dbReference type="EC" id="3.6.4.13"/>
    </reaction>
</comment>
<dbReference type="Pfam" id="PF00271">
    <property type="entry name" value="Helicase_C"/>
    <property type="match status" value="1"/>
</dbReference>
<evidence type="ECO:0000256" key="1">
    <source>
        <dbReference type="ARBA" id="ARBA00008792"/>
    </source>
</evidence>
<dbReference type="GO" id="GO:0016787">
    <property type="term" value="F:hydrolase activity"/>
    <property type="evidence" value="ECO:0007669"/>
    <property type="project" value="UniProtKB-KW"/>
</dbReference>
<keyword evidence="10" id="KW-1185">Reference proteome</keyword>
<accession>A0A6I8TE72</accession>
<dbReference type="Pfam" id="PF07717">
    <property type="entry name" value="OB_NTP_bind"/>
    <property type="match status" value="1"/>
</dbReference>
<keyword evidence="6" id="KW-0067">ATP-binding</keyword>
<dbReference type="Pfam" id="PF21010">
    <property type="entry name" value="HA2_C"/>
    <property type="match status" value="1"/>
</dbReference>
<feature type="region of interest" description="Disordered" evidence="8">
    <location>
        <begin position="533"/>
        <end position="556"/>
    </location>
</feature>
<dbReference type="InterPro" id="IPR002464">
    <property type="entry name" value="DNA/RNA_helicase_DEAH_CS"/>
</dbReference>
<dbReference type="GO" id="GO:0005730">
    <property type="term" value="C:nucleolus"/>
    <property type="evidence" value="ECO:0007669"/>
    <property type="project" value="TreeGrafter"/>
</dbReference>
<evidence type="ECO:0000256" key="8">
    <source>
        <dbReference type="SAM" id="MobiDB-lite"/>
    </source>
</evidence>
<dbReference type="InterPro" id="IPR007502">
    <property type="entry name" value="Helicase-assoc_dom"/>
</dbReference>
<evidence type="ECO:0000313" key="10">
    <source>
        <dbReference type="Proteomes" id="UP000008820"/>
    </source>
</evidence>
<dbReference type="Gene3D" id="1.20.120.1080">
    <property type="match status" value="1"/>
</dbReference>
<dbReference type="GO" id="GO:0003723">
    <property type="term" value="F:RNA binding"/>
    <property type="evidence" value="ECO:0007669"/>
    <property type="project" value="TreeGrafter"/>
</dbReference>
<dbReference type="FunFam" id="3.40.50.300:FF:000637">
    <property type="entry name" value="ATP-dependent RNA helicase DHX37/DHR1"/>
    <property type="match status" value="1"/>
</dbReference>
<dbReference type="SMART" id="SM00490">
    <property type="entry name" value="HELICc"/>
    <property type="match status" value="1"/>
</dbReference>